<gene>
    <name evidence="2" type="ORF">AVEN_234106_1</name>
</gene>
<accession>A0A4Y2GLS7</accession>
<dbReference type="Pfam" id="PF22938">
    <property type="entry name" value="Integrase_p58_C"/>
    <property type="match status" value="1"/>
</dbReference>
<comment type="caution">
    <text evidence="2">The sequence shown here is derived from an EMBL/GenBank/DDBJ whole genome shotgun (WGS) entry which is preliminary data.</text>
</comment>
<dbReference type="Proteomes" id="UP000499080">
    <property type="component" value="Unassembled WGS sequence"/>
</dbReference>
<dbReference type="OrthoDB" id="6516679at2759"/>
<dbReference type="InterPro" id="IPR054465">
    <property type="entry name" value="Integrase_p58-like_C"/>
</dbReference>
<proteinExistence type="predicted"/>
<evidence type="ECO:0000313" key="3">
    <source>
        <dbReference type="Proteomes" id="UP000499080"/>
    </source>
</evidence>
<evidence type="ECO:0000313" key="2">
    <source>
        <dbReference type="EMBL" id="GBM54281.1"/>
    </source>
</evidence>
<organism evidence="2 3">
    <name type="scientific">Araneus ventricosus</name>
    <name type="common">Orbweaver spider</name>
    <name type="synonym">Epeira ventricosa</name>
    <dbReference type="NCBI Taxonomy" id="182803"/>
    <lineage>
        <taxon>Eukaryota</taxon>
        <taxon>Metazoa</taxon>
        <taxon>Ecdysozoa</taxon>
        <taxon>Arthropoda</taxon>
        <taxon>Chelicerata</taxon>
        <taxon>Arachnida</taxon>
        <taxon>Araneae</taxon>
        <taxon>Araneomorphae</taxon>
        <taxon>Entelegynae</taxon>
        <taxon>Araneoidea</taxon>
        <taxon>Araneidae</taxon>
        <taxon>Araneus</taxon>
    </lineage>
</organism>
<sequence length="160" mass="18155">MATTSTTVEFISLTTTVNGVVTEADKREDTTTTSTAVECTSFEESEVIKLSSNLASSDCKHGKKEMFNAIVTVFSYEKWDFSKSSFGSYRITRRLSDVTYEVQSIEVNSRRQSKKYIVHVLRLKPYCDPQKQLDDAGAHRIPRRPVIRSQTRLQRDADSS</sequence>
<dbReference type="AlphaFoldDB" id="A0A4Y2GLS7"/>
<dbReference type="EMBL" id="BGPR01001452">
    <property type="protein sequence ID" value="GBM54281.1"/>
    <property type="molecule type" value="Genomic_DNA"/>
</dbReference>
<keyword evidence="3" id="KW-1185">Reference proteome</keyword>
<name>A0A4Y2GLS7_ARAVE</name>
<evidence type="ECO:0000259" key="1">
    <source>
        <dbReference type="Pfam" id="PF22938"/>
    </source>
</evidence>
<feature type="domain" description="Integrase p58-like C-terminal" evidence="1">
    <location>
        <begin position="89"/>
        <end position="125"/>
    </location>
</feature>
<reference evidence="2 3" key="1">
    <citation type="journal article" date="2019" name="Sci. Rep.">
        <title>Orb-weaving spider Araneus ventricosus genome elucidates the spidroin gene catalogue.</title>
        <authorList>
            <person name="Kono N."/>
            <person name="Nakamura H."/>
            <person name="Ohtoshi R."/>
            <person name="Moran D.A.P."/>
            <person name="Shinohara A."/>
            <person name="Yoshida Y."/>
            <person name="Fujiwara M."/>
            <person name="Mori M."/>
            <person name="Tomita M."/>
            <person name="Arakawa K."/>
        </authorList>
    </citation>
    <scope>NUCLEOTIDE SEQUENCE [LARGE SCALE GENOMIC DNA]</scope>
</reference>
<protein>
    <recommendedName>
        <fullName evidence="1">Integrase p58-like C-terminal domain-containing protein</fullName>
    </recommendedName>
</protein>